<proteinExistence type="predicted"/>
<sequence>MSTTTRVCPPGSDSDIENVPYIDYLGTWHVYDLAFSRASAAIDASSYLASCRLFLCGLVEIHSNHTNSRPISKPMTVQCPYAPVDLSVDSSTYAPMNMQGSLLSYVESVVLDDIYDGRFWTKPSWPYMATSVGPMAIYAPILCPLNDHAYQVRALVWTLDLTINGTFPIGPAIIPLNVASFSFGTVFGNYAVAVQPLVFLLNTLPPRGGYATCKSFGSFYCTIAGQGLICVTISAKEIMHTWGTPS</sequence>
<organism evidence="1 2">
    <name type="scientific">Mycena maculata</name>
    <dbReference type="NCBI Taxonomy" id="230809"/>
    <lineage>
        <taxon>Eukaryota</taxon>
        <taxon>Fungi</taxon>
        <taxon>Dikarya</taxon>
        <taxon>Basidiomycota</taxon>
        <taxon>Agaricomycotina</taxon>
        <taxon>Agaricomycetes</taxon>
        <taxon>Agaricomycetidae</taxon>
        <taxon>Agaricales</taxon>
        <taxon>Marasmiineae</taxon>
        <taxon>Mycenaceae</taxon>
        <taxon>Mycena</taxon>
    </lineage>
</organism>
<evidence type="ECO:0000313" key="1">
    <source>
        <dbReference type="EMBL" id="KAJ7750144.1"/>
    </source>
</evidence>
<accession>A0AAD7IWK9</accession>
<comment type="caution">
    <text evidence="1">The sequence shown here is derived from an EMBL/GenBank/DDBJ whole genome shotgun (WGS) entry which is preliminary data.</text>
</comment>
<protein>
    <submittedName>
        <fullName evidence="1">Uncharacterized protein</fullName>
    </submittedName>
</protein>
<dbReference type="Proteomes" id="UP001215280">
    <property type="component" value="Unassembled WGS sequence"/>
</dbReference>
<keyword evidence="2" id="KW-1185">Reference proteome</keyword>
<gene>
    <name evidence="1" type="ORF">DFH07DRAFT_775275</name>
</gene>
<evidence type="ECO:0000313" key="2">
    <source>
        <dbReference type="Proteomes" id="UP001215280"/>
    </source>
</evidence>
<dbReference type="EMBL" id="JARJLG010000083">
    <property type="protein sequence ID" value="KAJ7750144.1"/>
    <property type="molecule type" value="Genomic_DNA"/>
</dbReference>
<dbReference type="AlphaFoldDB" id="A0AAD7IWK9"/>
<reference evidence="1" key="1">
    <citation type="submission" date="2023-03" db="EMBL/GenBank/DDBJ databases">
        <title>Massive genome expansion in bonnet fungi (Mycena s.s.) driven by repeated elements and novel gene families across ecological guilds.</title>
        <authorList>
            <consortium name="Lawrence Berkeley National Laboratory"/>
            <person name="Harder C.B."/>
            <person name="Miyauchi S."/>
            <person name="Viragh M."/>
            <person name="Kuo A."/>
            <person name="Thoen E."/>
            <person name="Andreopoulos B."/>
            <person name="Lu D."/>
            <person name="Skrede I."/>
            <person name="Drula E."/>
            <person name="Henrissat B."/>
            <person name="Morin E."/>
            <person name="Kohler A."/>
            <person name="Barry K."/>
            <person name="LaButti K."/>
            <person name="Morin E."/>
            <person name="Salamov A."/>
            <person name="Lipzen A."/>
            <person name="Mereny Z."/>
            <person name="Hegedus B."/>
            <person name="Baldrian P."/>
            <person name="Stursova M."/>
            <person name="Weitz H."/>
            <person name="Taylor A."/>
            <person name="Grigoriev I.V."/>
            <person name="Nagy L.G."/>
            <person name="Martin F."/>
            <person name="Kauserud H."/>
        </authorList>
    </citation>
    <scope>NUCLEOTIDE SEQUENCE</scope>
    <source>
        <strain evidence="1">CBHHK188m</strain>
    </source>
</reference>
<name>A0AAD7IWK9_9AGAR</name>